<reference evidence="5 6" key="1">
    <citation type="journal article" date="2004" name="Science">
        <title>The complete genome sequence of Propionibacterium acnes, a commensal of human skin.</title>
        <authorList>
            <person name="Bruggemann H."/>
            <person name="Henne A."/>
            <person name="Hoster F."/>
            <person name="Liesegang H."/>
            <person name="Wiezer A."/>
            <person name="Strittmatter A."/>
            <person name="Hujer S."/>
            <person name="Durre P."/>
            <person name="Gottschalk G."/>
        </authorList>
    </citation>
    <scope>NUCLEOTIDE SEQUENCE [LARGE SCALE GENOMIC DNA]</scope>
    <source>
        <strain evidence="6">DSM 16379 / KPA171202</strain>
    </source>
</reference>
<evidence type="ECO:0000256" key="1">
    <source>
        <dbReference type="ARBA" id="ARBA00023015"/>
    </source>
</evidence>
<dbReference type="Pfam" id="PF13377">
    <property type="entry name" value="Peripla_BP_3"/>
    <property type="match status" value="1"/>
</dbReference>
<dbReference type="PANTHER" id="PTHR30146:SF109">
    <property type="entry name" value="HTH-TYPE TRANSCRIPTIONAL REGULATOR GALS"/>
    <property type="match status" value="1"/>
</dbReference>
<dbReference type="eggNOG" id="COG1609">
    <property type="taxonomic scope" value="Bacteria"/>
</dbReference>
<evidence type="ECO:0000256" key="3">
    <source>
        <dbReference type="ARBA" id="ARBA00023163"/>
    </source>
</evidence>
<dbReference type="CDD" id="cd01392">
    <property type="entry name" value="HTH_LacI"/>
    <property type="match status" value="1"/>
</dbReference>
<protein>
    <submittedName>
        <fullName evidence="5">Transcriptional regulator</fullName>
    </submittedName>
</protein>
<dbReference type="PROSITE" id="PS00356">
    <property type="entry name" value="HTH_LACI_1"/>
    <property type="match status" value="1"/>
</dbReference>
<dbReference type="Gene3D" id="1.10.260.40">
    <property type="entry name" value="lambda repressor-like DNA-binding domains"/>
    <property type="match status" value="1"/>
</dbReference>
<dbReference type="GO" id="GO:0000976">
    <property type="term" value="F:transcription cis-regulatory region binding"/>
    <property type="evidence" value="ECO:0007669"/>
    <property type="project" value="TreeGrafter"/>
</dbReference>
<dbReference type="InterPro" id="IPR028082">
    <property type="entry name" value="Peripla_BP_I"/>
</dbReference>
<dbReference type="PANTHER" id="PTHR30146">
    <property type="entry name" value="LACI-RELATED TRANSCRIPTIONAL REPRESSOR"/>
    <property type="match status" value="1"/>
</dbReference>
<dbReference type="EMBL" id="AE017283">
    <property type="protein sequence ID" value="AAT81848.1"/>
    <property type="molecule type" value="Genomic_DNA"/>
</dbReference>
<dbReference type="SMART" id="SM00354">
    <property type="entry name" value="HTH_LACI"/>
    <property type="match status" value="1"/>
</dbReference>
<dbReference type="EnsemblBacteria" id="AAT81848">
    <property type="protein sequence ID" value="AAT81848"/>
    <property type="gene ID" value="PPA0088"/>
</dbReference>
<evidence type="ECO:0000313" key="5">
    <source>
        <dbReference type="EMBL" id="AAT81848.1"/>
    </source>
</evidence>
<keyword evidence="3" id="KW-0804">Transcription</keyword>
<feature type="domain" description="HTH lacI-type" evidence="4">
    <location>
        <begin position="34"/>
        <end position="88"/>
    </location>
</feature>
<dbReference type="Proteomes" id="UP000000603">
    <property type="component" value="Chromosome"/>
</dbReference>
<dbReference type="GO" id="GO:0003700">
    <property type="term" value="F:DNA-binding transcription factor activity"/>
    <property type="evidence" value="ECO:0007669"/>
    <property type="project" value="TreeGrafter"/>
</dbReference>
<dbReference type="AlphaFoldDB" id="Q6ABK7"/>
<dbReference type="Pfam" id="PF00356">
    <property type="entry name" value="LacI"/>
    <property type="match status" value="1"/>
</dbReference>
<proteinExistence type="predicted"/>
<dbReference type="SUPFAM" id="SSF53822">
    <property type="entry name" value="Periplasmic binding protein-like I"/>
    <property type="match status" value="1"/>
</dbReference>
<dbReference type="CDD" id="cd01574">
    <property type="entry name" value="PBP1_LacI"/>
    <property type="match status" value="1"/>
</dbReference>
<dbReference type="PROSITE" id="PS50932">
    <property type="entry name" value="HTH_LACI_2"/>
    <property type="match status" value="1"/>
</dbReference>
<name>Q6ABK7_CUTAK</name>
<evidence type="ECO:0000313" key="6">
    <source>
        <dbReference type="Proteomes" id="UP000000603"/>
    </source>
</evidence>
<dbReference type="SUPFAM" id="SSF47413">
    <property type="entry name" value="lambda repressor-like DNA-binding domains"/>
    <property type="match status" value="1"/>
</dbReference>
<keyword evidence="2" id="KW-0238">DNA-binding</keyword>
<evidence type="ECO:0000256" key="2">
    <source>
        <dbReference type="ARBA" id="ARBA00023125"/>
    </source>
</evidence>
<organism evidence="5 6">
    <name type="scientific">Cutibacterium acnes (strain DSM 16379 / KPA171202)</name>
    <name type="common">Propionibacterium acnes</name>
    <dbReference type="NCBI Taxonomy" id="267747"/>
    <lineage>
        <taxon>Bacteria</taxon>
        <taxon>Bacillati</taxon>
        <taxon>Actinomycetota</taxon>
        <taxon>Actinomycetes</taxon>
        <taxon>Propionibacteriales</taxon>
        <taxon>Propionibacteriaceae</taxon>
        <taxon>Cutibacterium</taxon>
    </lineage>
</organism>
<dbReference type="KEGG" id="pac:PPA0088"/>
<dbReference type="Gene3D" id="3.40.50.2300">
    <property type="match status" value="2"/>
</dbReference>
<keyword evidence="1" id="KW-0805">Transcription regulation</keyword>
<accession>Q6ABK7</accession>
<gene>
    <name evidence="5" type="ordered locus">PPA0088</name>
</gene>
<dbReference type="InterPro" id="IPR010982">
    <property type="entry name" value="Lambda_DNA-bd_dom_sf"/>
</dbReference>
<dbReference type="InterPro" id="IPR000843">
    <property type="entry name" value="HTH_LacI"/>
</dbReference>
<sequence length="373" mass="39147">MPWASSSPCSVSTTADTCDMSASGFSPPLTGRAPTMADVAKRAAVSPQTVSRVVRGQTNVSEVTRLKVELAIDELGYRRTGIARALVTGHTMTLGVLTQGSVAYSRAAYVDAMTSAARRHGYYVAAASVTSTAPEAVCQSIEHLRQQGVDGIVVAVPVYDVDALAQAARGLPAVVFGGSSSEAVPDGFSDGTGHHAVCIDQERIGVLATEHLLGLGHDTVWHVAGPSTWADASGRQAGWAATLAKHGRPEPPVLIGDWSAESGWRLGTLLARMEEVTAIFAASDDMAFGILRALVDRGRRVPEDVSVVGADDVPLAAFAPVALTTVRQSFQDLGTAAIDLLVDMVERPDREHHGVLMEPELVLRSSTAPRHAG</sequence>
<dbReference type="InterPro" id="IPR046335">
    <property type="entry name" value="LacI/GalR-like_sensor"/>
</dbReference>
<dbReference type="HOGENOM" id="CLU_037628_6_1_11"/>
<evidence type="ECO:0000259" key="4">
    <source>
        <dbReference type="PROSITE" id="PS50932"/>
    </source>
</evidence>